<feature type="compositionally biased region" description="Basic and acidic residues" evidence="3">
    <location>
        <begin position="202"/>
        <end position="249"/>
    </location>
</feature>
<keyword evidence="7" id="KW-1185">Reference proteome</keyword>
<feature type="compositionally biased region" description="Low complexity" evidence="3">
    <location>
        <begin position="303"/>
        <end position="325"/>
    </location>
</feature>
<dbReference type="SUPFAM" id="SSF54928">
    <property type="entry name" value="RNA-binding domain, RBD"/>
    <property type="match status" value="1"/>
</dbReference>
<sequence>MTAISESPAPNGTDSSNKLPADDIGRIFVHDYYTFLHKEPSRLHLFYNKSSTLSHGTQGEDAEAIRDKILSLGFEGCKVLVSNLDCQSSNNGGIVIQVLGEMSNRAEPSQRFVQTFFLAAQHMGYYVLNDIFRYLKEDTQEECVEEAEDYKEAEDIASQSTESFVVAEESETTVAPVDVMVEEVTLELEVQDEMPAPAPAVVEEKNRVPEEKAEEKADKKDGKKSDKKDSKDAQAEIKEEAEVTEKQEPTEPAVKESVAPSATVIEPESAPSAAPEPAPASVQPPKPKTWANLFTAAKAAPVNVAQASPKPQPQSQASQAQASQAHGQNKPQGARANGREEYHSIYIKNVTERMTIDQLREAFTKFGRVKHLEFTQKRNCAFLDFATPDAVVAALKQNTVPVGNEIVHAEERRRNSNSSNNSGSQSGRTFQHHHHHNSNNVNGHGQQQPQGSRGGRANNPRGGPSDRRTGQVKPEKAAHPVHVK</sequence>
<dbReference type="PROSITE" id="PS50177">
    <property type="entry name" value="NTF2_DOMAIN"/>
    <property type="match status" value="1"/>
</dbReference>
<dbReference type="GO" id="GO:0034517">
    <property type="term" value="P:ribophagy"/>
    <property type="evidence" value="ECO:0007669"/>
    <property type="project" value="TreeGrafter"/>
</dbReference>
<dbReference type="AlphaFoldDB" id="A0A9P6PLV7"/>
<dbReference type="InterPro" id="IPR012677">
    <property type="entry name" value="Nucleotide-bd_a/b_plait_sf"/>
</dbReference>
<dbReference type="OrthoDB" id="339151at2759"/>
<feature type="region of interest" description="Disordered" evidence="3">
    <location>
        <begin position="190"/>
        <end position="288"/>
    </location>
</feature>
<organism evidence="6 7">
    <name type="scientific">Mortierella polycephala</name>
    <dbReference type="NCBI Taxonomy" id="41804"/>
    <lineage>
        <taxon>Eukaryota</taxon>
        <taxon>Fungi</taxon>
        <taxon>Fungi incertae sedis</taxon>
        <taxon>Mucoromycota</taxon>
        <taxon>Mortierellomycotina</taxon>
        <taxon>Mortierellomycetes</taxon>
        <taxon>Mortierellales</taxon>
        <taxon>Mortierellaceae</taxon>
        <taxon>Mortierella</taxon>
    </lineage>
</organism>
<feature type="region of interest" description="Disordered" evidence="3">
    <location>
        <begin position="406"/>
        <end position="484"/>
    </location>
</feature>
<accession>A0A9P6PLV7</accession>
<dbReference type="Gene3D" id="3.30.70.330">
    <property type="match status" value="1"/>
</dbReference>
<evidence type="ECO:0000256" key="3">
    <source>
        <dbReference type="SAM" id="MobiDB-lite"/>
    </source>
</evidence>
<dbReference type="CDD" id="cd00780">
    <property type="entry name" value="NTF2"/>
    <property type="match status" value="1"/>
</dbReference>
<dbReference type="Proteomes" id="UP000726737">
    <property type="component" value="Unassembled WGS sequence"/>
</dbReference>
<evidence type="ECO:0000313" key="7">
    <source>
        <dbReference type="Proteomes" id="UP000726737"/>
    </source>
</evidence>
<dbReference type="SMART" id="SM00360">
    <property type="entry name" value="RRM"/>
    <property type="match status" value="1"/>
</dbReference>
<evidence type="ECO:0000256" key="1">
    <source>
        <dbReference type="ARBA" id="ARBA00022884"/>
    </source>
</evidence>
<dbReference type="SUPFAM" id="SSF54427">
    <property type="entry name" value="NTF2-like"/>
    <property type="match status" value="1"/>
</dbReference>
<dbReference type="InterPro" id="IPR035979">
    <property type="entry name" value="RBD_domain_sf"/>
</dbReference>
<evidence type="ECO:0000256" key="2">
    <source>
        <dbReference type="PROSITE-ProRule" id="PRU00176"/>
    </source>
</evidence>
<feature type="compositionally biased region" description="Low complexity" evidence="3">
    <location>
        <begin position="416"/>
        <end position="428"/>
    </location>
</feature>
<dbReference type="InterPro" id="IPR000504">
    <property type="entry name" value="RRM_dom"/>
</dbReference>
<reference evidence="6" key="1">
    <citation type="journal article" date="2020" name="Fungal Divers.">
        <title>Resolving the Mortierellaceae phylogeny through synthesis of multi-gene phylogenetics and phylogenomics.</title>
        <authorList>
            <person name="Vandepol N."/>
            <person name="Liber J."/>
            <person name="Desiro A."/>
            <person name="Na H."/>
            <person name="Kennedy M."/>
            <person name="Barry K."/>
            <person name="Grigoriev I.V."/>
            <person name="Miller A.N."/>
            <person name="O'Donnell K."/>
            <person name="Stajich J.E."/>
            <person name="Bonito G."/>
        </authorList>
    </citation>
    <scope>NUCLEOTIDE SEQUENCE</scope>
    <source>
        <strain evidence="6">KOD948</strain>
    </source>
</reference>
<evidence type="ECO:0000259" key="5">
    <source>
        <dbReference type="PROSITE" id="PS50177"/>
    </source>
</evidence>
<feature type="region of interest" description="Disordered" evidence="3">
    <location>
        <begin position="303"/>
        <end position="339"/>
    </location>
</feature>
<proteinExistence type="predicted"/>
<dbReference type="Gene3D" id="3.10.450.50">
    <property type="match status" value="1"/>
</dbReference>
<name>A0A9P6PLV7_9FUNG</name>
<feature type="compositionally biased region" description="Low complexity" evidence="3">
    <location>
        <begin position="438"/>
        <end position="463"/>
    </location>
</feature>
<keyword evidence="1 2" id="KW-0694">RNA-binding</keyword>
<protein>
    <recommendedName>
        <fullName evidence="8">NTF2-domain-containing protein</fullName>
    </recommendedName>
</protein>
<dbReference type="InterPro" id="IPR032710">
    <property type="entry name" value="NTF2-like_dom_sf"/>
</dbReference>
<dbReference type="InterPro" id="IPR002075">
    <property type="entry name" value="NTF2_dom"/>
</dbReference>
<dbReference type="PROSITE" id="PS50102">
    <property type="entry name" value="RRM"/>
    <property type="match status" value="1"/>
</dbReference>
<dbReference type="GO" id="GO:1990861">
    <property type="term" value="C:Ubp3-Bre5 deubiquitination complex"/>
    <property type="evidence" value="ECO:0007669"/>
    <property type="project" value="TreeGrafter"/>
</dbReference>
<feature type="compositionally biased region" description="Basic and acidic residues" evidence="3">
    <location>
        <begin position="464"/>
        <end position="478"/>
    </location>
</feature>
<feature type="domain" description="RRM" evidence="4">
    <location>
        <begin position="343"/>
        <end position="414"/>
    </location>
</feature>
<evidence type="ECO:0008006" key="8">
    <source>
        <dbReference type="Google" id="ProtNLM"/>
    </source>
</evidence>
<dbReference type="GO" id="GO:0016579">
    <property type="term" value="P:protein deubiquitination"/>
    <property type="evidence" value="ECO:0007669"/>
    <property type="project" value="TreeGrafter"/>
</dbReference>
<dbReference type="GO" id="GO:0005829">
    <property type="term" value="C:cytosol"/>
    <property type="evidence" value="ECO:0007669"/>
    <property type="project" value="TreeGrafter"/>
</dbReference>
<dbReference type="PANTHER" id="PTHR10693:SF20">
    <property type="entry name" value="AT27578P"/>
    <property type="match status" value="1"/>
</dbReference>
<dbReference type="InterPro" id="IPR018222">
    <property type="entry name" value="Nuclear_transport_factor_2_euk"/>
</dbReference>
<evidence type="ECO:0000313" key="6">
    <source>
        <dbReference type="EMBL" id="KAG0248592.1"/>
    </source>
</evidence>
<evidence type="ECO:0000259" key="4">
    <source>
        <dbReference type="PROSITE" id="PS50102"/>
    </source>
</evidence>
<dbReference type="Pfam" id="PF02136">
    <property type="entry name" value="NTF2"/>
    <property type="match status" value="1"/>
</dbReference>
<dbReference type="EMBL" id="JAAAJA010000961">
    <property type="protein sequence ID" value="KAG0248592.1"/>
    <property type="molecule type" value="Genomic_DNA"/>
</dbReference>
<dbReference type="FunFam" id="3.10.450.50:FF:000003">
    <property type="entry name" value="Nuclear transport factor 2 family protein"/>
    <property type="match status" value="1"/>
</dbReference>
<dbReference type="CDD" id="cd00590">
    <property type="entry name" value="RRM_SF"/>
    <property type="match status" value="1"/>
</dbReference>
<feature type="domain" description="NTF2" evidence="5">
    <location>
        <begin position="24"/>
        <end position="134"/>
    </location>
</feature>
<dbReference type="GO" id="GO:0003729">
    <property type="term" value="F:mRNA binding"/>
    <property type="evidence" value="ECO:0007669"/>
    <property type="project" value="TreeGrafter"/>
</dbReference>
<dbReference type="GO" id="GO:1990904">
    <property type="term" value="C:ribonucleoprotein complex"/>
    <property type="evidence" value="ECO:0007669"/>
    <property type="project" value="TreeGrafter"/>
</dbReference>
<feature type="compositionally biased region" description="Pro residues" evidence="3">
    <location>
        <begin position="274"/>
        <end position="287"/>
    </location>
</feature>
<comment type="caution">
    <text evidence="6">The sequence shown here is derived from an EMBL/GenBank/DDBJ whole genome shotgun (WGS) entry which is preliminary data.</text>
</comment>
<dbReference type="Pfam" id="PF00076">
    <property type="entry name" value="RRM_1"/>
    <property type="match status" value="1"/>
</dbReference>
<gene>
    <name evidence="6" type="ORF">BG011_010120</name>
</gene>
<dbReference type="PANTHER" id="PTHR10693">
    <property type="entry name" value="RAS GTPASE-ACTIVATING PROTEIN-BINDING PROTEIN"/>
    <property type="match status" value="1"/>
</dbReference>
<dbReference type="InterPro" id="IPR039539">
    <property type="entry name" value="Ras_GTPase_bind_prot"/>
</dbReference>